<dbReference type="InterPro" id="IPR001853">
    <property type="entry name" value="DSBA-like_thioredoxin_dom"/>
</dbReference>
<dbReference type="InterPro" id="IPR000331">
    <property type="entry name" value="Rap/Ran_GAP_dom"/>
</dbReference>
<name>A0AAN8RGG5_9TELE</name>
<comment type="caution">
    <text evidence="14">The sequence shown here is derived from an EMBL/GenBank/DDBJ whole genome shotgun (WGS) entry which is preliminary data.</text>
</comment>
<keyword evidence="4" id="KW-0808">Transferase</keyword>
<accession>A0AAN8RGG5</accession>
<dbReference type="EC" id="2.5.1.18" evidence="2"/>
<dbReference type="SUPFAM" id="SSF111347">
    <property type="entry name" value="Rap/Ran-GAP"/>
    <property type="match status" value="1"/>
</dbReference>
<gene>
    <name evidence="14" type="ORF">J4Q44_G00023820</name>
</gene>
<keyword evidence="3" id="KW-0343">GTPase activation</keyword>
<dbReference type="GO" id="GO:0005524">
    <property type="term" value="F:ATP binding"/>
    <property type="evidence" value="ECO:0007669"/>
    <property type="project" value="InterPro"/>
</dbReference>
<evidence type="ECO:0000256" key="3">
    <source>
        <dbReference type="ARBA" id="ARBA00022468"/>
    </source>
</evidence>
<dbReference type="PROSITE" id="PS51468">
    <property type="entry name" value="VIT"/>
    <property type="match status" value="1"/>
</dbReference>
<dbReference type="InterPro" id="IPR003109">
    <property type="entry name" value="GoLoco_motif"/>
</dbReference>
<dbReference type="InterPro" id="IPR035974">
    <property type="entry name" value="Rap/Ran-GAP_sf"/>
</dbReference>
<dbReference type="InterPro" id="IPR000719">
    <property type="entry name" value="Prot_kinase_dom"/>
</dbReference>
<dbReference type="InterPro" id="IPR001245">
    <property type="entry name" value="Ser-Thr/Tyr_kinase_cat_dom"/>
</dbReference>
<keyword evidence="15" id="KW-1185">Reference proteome</keyword>
<feature type="domain" description="Rap-GAP" evidence="12">
    <location>
        <begin position="294"/>
        <end position="494"/>
    </location>
</feature>
<dbReference type="FunFam" id="3.40.30.10:FF:000096">
    <property type="entry name" value="Glutathione S-transferase kappa"/>
    <property type="match status" value="1"/>
</dbReference>
<dbReference type="Pfam" id="PF01323">
    <property type="entry name" value="DSBA"/>
    <property type="match status" value="1"/>
</dbReference>
<dbReference type="InterPro" id="IPR036249">
    <property type="entry name" value="Thioredoxin-like_sf"/>
</dbReference>
<dbReference type="Gene3D" id="3.40.30.10">
    <property type="entry name" value="Glutaredoxin"/>
    <property type="match status" value="1"/>
</dbReference>
<dbReference type="CDD" id="cd03021">
    <property type="entry name" value="DsbA_GSTK"/>
    <property type="match status" value="1"/>
</dbReference>
<evidence type="ECO:0000256" key="8">
    <source>
        <dbReference type="ARBA" id="ARBA00081396"/>
    </source>
</evidence>
<dbReference type="Pfam" id="PF02145">
    <property type="entry name" value="Rap_GAP"/>
    <property type="match status" value="1"/>
</dbReference>
<evidence type="ECO:0000256" key="6">
    <source>
        <dbReference type="ARBA" id="ARBA00073833"/>
    </source>
</evidence>
<evidence type="ECO:0000256" key="10">
    <source>
        <dbReference type="ARBA" id="ARBA00083519"/>
    </source>
</evidence>
<evidence type="ECO:0000256" key="2">
    <source>
        <dbReference type="ARBA" id="ARBA00012452"/>
    </source>
</evidence>
<dbReference type="SUPFAM" id="SSF52833">
    <property type="entry name" value="Thioredoxin-like"/>
    <property type="match status" value="1"/>
</dbReference>
<evidence type="ECO:0000259" key="11">
    <source>
        <dbReference type="PROSITE" id="PS50011"/>
    </source>
</evidence>
<evidence type="ECO:0000313" key="14">
    <source>
        <dbReference type="EMBL" id="KAK6326737.1"/>
    </source>
</evidence>
<evidence type="ECO:0000256" key="9">
    <source>
        <dbReference type="ARBA" id="ARBA00082109"/>
    </source>
</evidence>
<dbReference type="Pfam" id="PF07714">
    <property type="entry name" value="PK_Tyr_Ser-Thr"/>
    <property type="match status" value="1"/>
</dbReference>
<evidence type="ECO:0000259" key="12">
    <source>
        <dbReference type="PROSITE" id="PS50085"/>
    </source>
</evidence>
<dbReference type="PROSITE" id="PS50877">
    <property type="entry name" value="GOLOCO"/>
    <property type="match status" value="1"/>
</dbReference>
<evidence type="ECO:0000256" key="5">
    <source>
        <dbReference type="ARBA" id="ARBA00047960"/>
    </source>
</evidence>
<dbReference type="GO" id="GO:0005096">
    <property type="term" value="F:GTPase activator activity"/>
    <property type="evidence" value="ECO:0007669"/>
    <property type="project" value="UniProtKB-KW"/>
</dbReference>
<dbReference type="Gene3D" id="3.40.50.11210">
    <property type="entry name" value="Rap/Ran-GAP"/>
    <property type="match status" value="1"/>
</dbReference>
<dbReference type="PANTHER" id="PTHR15711">
    <property type="entry name" value="RAP GTPASE-ACTIVATING PROTEIN"/>
    <property type="match status" value="1"/>
</dbReference>
<dbReference type="Gene3D" id="6.10.140.210">
    <property type="match status" value="1"/>
</dbReference>
<comment type="catalytic activity">
    <reaction evidence="5">
        <text>RX + glutathione = an S-substituted glutathione + a halide anion + H(+)</text>
        <dbReference type="Rhea" id="RHEA:16437"/>
        <dbReference type="ChEBI" id="CHEBI:15378"/>
        <dbReference type="ChEBI" id="CHEBI:16042"/>
        <dbReference type="ChEBI" id="CHEBI:17792"/>
        <dbReference type="ChEBI" id="CHEBI:57925"/>
        <dbReference type="ChEBI" id="CHEBI:90779"/>
        <dbReference type="EC" id="2.5.1.18"/>
    </reaction>
</comment>
<feature type="domain" description="VIT" evidence="13">
    <location>
        <begin position="1"/>
        <end position="68"/>
    </location>
</feature>
<dbReference type="PANTHER" id="PTHR15711:SF1">
    <property type="entry name" value="RAP1 GTPASE-ACTIVATING PROTEIN 1-LIKE"/>
    <property type="match status" value="1"/>
</dbReference>
<evidence type="ECO:0000256" key="4">
    <source>
        <dbReference type="ARBA" id="ARBA00022679"/>
    </source>
</evidence>
<protein>
    <recommendedName>
        <fullName evidence="6">Glutathione S-transferase kappa 1</fullName>
        <ecNumber evidence="2">2.5.1.18</ecNumber>
    </recommendedName>
    <alternativeName>
        <fullName evidence="9">GST 13-13</fullName>
    </alternativeName>
    <alternativeName>
        <fullName evidence="10">GST class-kappa</fullName>
    </alternativeName>
    <alternativeName>
        <fullName evidence="7">GSTK1-1</fullName>
    </alternativeName>
    <alternativeName>
        <fullName evidence="8">Glutathione S-transferase subunit 13</fullName>
    </alternativeName>
</protein>
<dbReference type="GO" id="GO:0004672">
    <property type="term" value="F:protein kinase activity"/>
    <property type="evidence" value="ECO:0007669"/>
    <property type="project" value="InterPro"/>
</dbReference>
<feature type="domain" description="Protein kinase" evidence="11">
    <location>
        <begin position="940"/>
        <end position="1211"/>
    </location>
</feature>
<dbReference type="SMART" id="SM00390">
    <property type="entry name" value="GoLoco"/>
    <property type="match status" value="1"/>
</dbReference>
<dbReference type="Gene3D" id="1.10.510.10">
    <property type="entry name" value="Transferase(Phosphotransferase) domain 1"/>
    <property type="match status" value="1"/>
</dbReference>
<dbReference type="GO" id="GO:0051056">
    <property type="term" value="P:regulation of small GTPase mediated signal transduction"/>
    <property type="evidence" value="ECO:0007669"/>
    <property type="project" value="InterPro"/>
</dbReference>
<dbReference type="SUPFAM" id="SSF56112">
    <property type="entry name" value="Protein kinase-like (PK-like)"/>
    <property type="match status" value="1"/>
</dbReference>
<dbReference type="Pfam" id="PF08487">
    <property type="entry name" value="VIT"/>
    <property type="match status" value="1"/>
</dbReference>
<comment type="similarity">
    <text evidence="1">Belongs to the GST superfamily. Kappa family.</text>
</comment>
<dbReference type="InterPro" id="IPR013694">
    <property type="entry name" value="VIT"/>
</dbReference>
<dbReference type="PROSITE" id="PS50085">
    <property type="entry name" value="RAPGAP"/>
    <property type="match status" value="1"/>
</dbReference>
<dbReference type="EMBL" id="JAGTTL010000002">
    <property type="protein sequence ID" value="KAK6326737.1"/>
    <property type="molecule type" value="Genomic_DNA"/>
</dbReference>
<evidence type="ECO:0000259" key="13">
    <source>
        <dbReference type="PROSITE" id="PS51468"/>
    </source>
</evidence>
<dbReference type="InterPro" id="IPR011009">
    <property type="entry name" value="Kinase-like_dom_sf"/>
</dbReference>
<dbReference type="AlphaFoldDB" id="A0AAN8RGG5"/>
<evidence type="ECO:0000313" key="15">
    <source>
        <dbReference type="Proteomes" id="UP001356427"/>
    </source>
</evidence>
<dbReference type="GO" id="GO:0004602">
    <property type="term" value="F:glutathione peroxidase activity"/>
    <property type="evidence" value="ECO:0007669"/>
    <property type="project" value="InterPro"/>
</dbReference>
<evidence type="ECO:0000256" key="7">
    <source>
        <dbReference type="ARBA" id="ARBA00080274"/>
    </source>
</evidence>
<dbReference type="InterPro" id="IPR050989">
    <property type="entry name" value="Rap1_Ran_GAP"/>
</dbReference>
<dbReference type="Pfam" id="PF21022">
    <property type="entry name" value="Rap-GAP_dimer"/>
    <property type="match status" value="1"/>
</dbReference>
<dbReference type="Proteomes" id="UP001356427">
    <property type="component" value="Unassembled WGS sequence"/>
</dbReference>
<dbReference type="GO" id="GO:0005737">
    <property type="term" value="C:cytoplasm"/>
    <property type="evidence" value="ECO:0007669"/>
    <property type="project" value="TreeGrafter"/>
</dbReference>
<evidence type="ECO:0000256" key="1">
    <source>
        <dbReference type="ARBA" id="ARBA00006494"/>
    </source>
</evidence>
<proteinExistence type="inferred from homology"/>
<dbReference type="InterPro" id="IPR044088">
    <property type="entry name" value="GSTK"/>
</dbReference>
<organism evidence="14 15">
    <name type="scientific">Coregonus suidteri</name>
    <dbReference type="NCBI Taxonomy" id="861788"/>
    <lineage>
        <taxon>Eukaryota</taxon>
        <taxon>Metazoa</taxon>
        <taxon>Chordata</taxon>
        <taxon>Craniata</taxon>
        <taxon>Vertebrata</taxon>
        <taxon>Euteleostomi</taxon>
        <taxon>Actinopterygii</taxon>
        <taxon>Neopterygii</taxon>
        <taxon>Teleostei</taxon>
        <taxon>Protacanthopterygii</taxon>
        <taxon>Salmoniformes</taxon>
        <taxon>Salmonidae</taxon>
        <taxon>Coregoninae</taxon>
        <taxon>Coregonus</taxon>
    </lineage>
</organism>
<dbReference type="PRINTS" id="PR00109">
    <property type="entry name" value="TYRKINASE"/>
</dbReference>
<dbReference type="PROSITE" id="PS50011">
    <property type="entry name" value="PROTEIN_KINASE_DOM"/>
    <property type="match status" value="1"/>
</dbReference>
<sequence>MVRVASPARPVPAPRTKPMALEQYDDALSSGQQAFLLEETNESPDMFQLSVGILLPGGKASVSLDNVKDELKAYCYSKGSTGFCQASRPEPLEHSTLDILDSPTSETKLFLSVGSNQKVTELFEIIEKLQGSRLDEQRCEFPLPLRSQLLKIGRDLPLILPPKLGGYWIDPPLQKFAETSPTSSHYGLDPETYDIMERDSEATYYQEFFRSRYHHSFTAVDPSLGPLLLSVCLEEEEKRLRVILRMRECSMHGVFSVSLFPNIPSAVELAKMLCDSVTVPRFDVVSYLKAPDLITAFDEHRVSPNFKFGVLYQREGQLTEEDIFCNNEESEEFQEFLSILGDTVTLQGFTGFRGGLDVCHGQTGSDAVFTSFHGREIMFHVSTKLPFTEGDTQQLQRKRHIGNDIVAVVYQEGQTPFLSDVIGSHFLHCFLVVRRVRKGVGGEGEEAGGGGVFQSSLLREFLLTKLINAEISCYKAERFSRLELRTRSSLLEGLQAELSTRSQCMMGDSPVSALSTSEGMKGVTEGSGGFIENFKRAIRVRSNSFDTLGGPRKTGGVPLPQKHKFTCTLEIHNERTKLTTGLTFARRRTASWWSKMASSRKVIELFYDVVSPYSWVGFEVMCRYRNVWNIDLKLRPAFLGGVMQGSGNKPPGLVPNKFLYMTTDLHRLAQYFQVPISPPTDPFEVMFEKGSLSAMRFVAAVQEREVGGDKQVEQVSRELWKRIWSQDKDITQPASLSEAAMKAGLSASEVEELLKLSTSKEIKDKLKRSTKEALDHGAFGFPLAVCHVNGKPEVFFGSDRFELIAHCIGEKWMGPQPAAAKLSEAHTQGNRMSSMSEADSRCKPGDTICNIRVYEQEVDRIRPQNTVATSRSQRSRRQLHGIDAPLGINPLEHETIALDAPSYSTFSPTHSHPSSNHISFSPRELPRQRLPESFNLVASLPAAFSLHSDKAVSLYRARMDNRNAVLRVLNDSASATERHNFLGFASFLSQLGPHPFLPELLGVVSLRVPLVTVVEELENRDLLSFLWRCRQDGVGGDPPCELTERRIFTMAKQVASALEFLHSRDLLHGNVRAHSVLVSRELTAKLWGLGGVYTRNTQGATQTEVPGMKKWQAPELLARRPANQSSDVWSFGIMLFEMATLGDAPFSDISVNELLQFHQRGKTLRKPANCSNSLYSIIKACCQWKEQDRPTLAEVDRKLQSGEKSANDKVLKVPESNQHRAVPAGGWIWGVQQLHCFLSGGCAGQ</sequence>
<dbReference type="GO" id="GO:0004364">
    <property type="term" value="F:glutathione transferase activity"/>
    <property type="evidence" value="ECO:0007669"/>
    <property type="project" value="UniProtKB-EC"/>
</dbReference>
<dbReference type="GO" id="GO:0006749">
    <property type="term" value="P:glutathione metabolic process"/>
    <property type="evidence" value="ECO:0007669"/>
    <property type="project" value="InterPro"/>
</dbReference>
<reference evidence="14 15" key="1">
    <citation type="submission" date="2021-04" db="EMBL/GenBank/DDBJ databases">
        <authorList>
            <person name="De Guttry C."/>
            <person name="Zahm M."/>
            <person name="Klopp C."/>
            <person name="Cabau C."/>
            <person name="Louis A."/>
            <person name="Berthelot C."/>
            <person name="Parey E."/>
            <person name="Roest Crollius H."/>
            <person name="Montfort J."/>
            <person name="Robinson-Rechavi M."/>
            <person name="Bucao C."/>
            <person name="Bouchez O."/>
            <person name="Gislard M."/>
            <person name="Lluch J."/>
            <person name="Milhes M."/>
            <person name="Lampietro C."/>
            <person name="Lopez Roques C."/>
            <person name="Donnadieu C."/>
            <person name="Braasch I."/>
            <person name="Desvignes T."/>
            <person name="Postlethwait J."/>
            <person name="Bobe J."/>
            <person name="Wedekind C."/>
            <person name="Guiguen Y."/>
        </authorList>
    </citation>
    <scope>NUCLEOTIDE SEQUENCE [LARGE SCALE GENOMIC DNA]</scope>
    <source>
        <strain evidence="14">Cs_M1</strain>
        <tissue evidence="14">Blood</tissue>
    </source>
</reference>
<dbReference type="Pfam" id="PF02188">
    <property type="entry name" value="GoLoco"/>
    <property type="match status" value="1"/>
</dbReference>